<dbReference type="EMBL" id="BGZK01001036">
    <property type="protein sequence ID" value="GBP69292.1"/>
    <property type="molecule type" value="Genomic_DNA"/>
</dbReference>
<accession>A0A4C1Y1M9</accession>
<evidence type="ECO:0000313" key="3">
    <source>
        <dbReference type="EMBL" id="GBP69291.1"/>
    </source>
</evidence>
<evidence type="ECO:0000259" key="2">
    <source>
        <dbReference type="PROSITE" id="PS00028"/>
    </source>
</evidence>
<proteinExistence type="predicted"/>
<dbReference type="OrthoDB" id="5411773at2759"/>
<dbReference type="SUPFAM" id="SSF57903">
    <property type="entry name" value="FYVE/PHD zinc finger"/>
    <property type="match status" value="1"/>
</dbReference>
<feature type="region of interest" description="Disordered" evidence="1">
    <location>
        <begin position="90"/>
        <end position="140"/>
    </location>
</feature>
<gene>
    <name evidence="3" type="ORF">EVAR_57535_1</name>
    <name evidence="4" type="ORF">EVAR_57536_1</name>
    <name evidence="5" type="ORF">EVAR_57537_1</name>
    <name evidence="6" type="ORF">EVAR_57540_1</name>
</gene>
<dbReference type="AlphaFoldDB" id="A0A4C1Y1M9"/>
<dbReference type="EMBL" id="BGZK01001036">
    <property type="protein sequence ID" value="GBP69293.1"/>
    <property type="molecule type" value="Genomic_DNA"/>
</dbReference>
<comment type="caution">
    <text evidence="5">The sequence shown here is derived from an EMBL/GenBank/DDBJ whole genome shotgun (WGS) entry which is preliminary data.</text>
</comment>
<reference evidence="5 7" key="1">
    <citation type="journal article" date="2019" name="Commun. Biol.">
        <title>The bagworm genome reveals a unique fibroin gene that provides high tensile strength.</title>
        <authorList>
            <person name="Kono N."/>
            <person name="Nakamura H."/>
            <person name="Ohtoshi R."/>
            <person name="Tomita M."/>
            <person name="Numata K."/>
            <person name="Arakawa K."/>
        </authorList>
    </citation>
    <scope>NUCLEOTIDE SEQUENCE [LARGE SCALE GENOMIC DNA]</scope>
</reference>
<dbReference type="EMBL" id="BGZK01001036">
    <property type="protein sequence ID" value="GBP69296.1"/>
    <property type="molecule type" value="Genomic_DNA"/>
</dbReference>
<evidence type="ECO:0000313" key="4">
    <source>
        <dbReference type="EMBL" id="GBP69292.1"/>
    </source>
</evidence>
<dbReference type="EMBL" id="BGZK01001036">
    <property type="protein sequence ID" value="GBP69291.1"/>
    <property type="molecule type" value="Genomic_DNA"/>
</dbReference>
<evidence type="ECO:0000256" key="1">
    <source>
        <dbReference type="SAM" id="MobiDB-lite"/>
    </source>
</evidence>
<feature type="compositionally biased region" description="Acidic residues" evidence="1">
    <location>
        <begin position="117"/>
        <end position="129"/>
    </location>
</feature>
<feature type="compositionally biased region" description="Low complexity" evidence="1">
    <location>
        <begin position="90"/>
        <end position="109"/>
    </location>
</feature>
<evidence type="ECO:0000313" key="5">
    <source>
        <dbReference type="EMBL" id="GBP69293.1"/>
    </source>
</evidence>
<organism evidence="5 7">
    <name type="scientific">Eumeta variegata</name>
    <name type="common">Bagworm moth</name>
    <name type="synonym">Eumeta japonica</name>
    <dbReference type="NCBI Taxonomy" id="151549"/>
    <lineage>
        <taxon>Eukaryota</taxon>
        <taxon>Metazoa</taxon>
        <taxon>Ecdysozoa</taxon>
        <taxon>Arthropoda</taxon>
        <taxon>Hexapoda</taxon>
        <taxon>Insecta</taxon>
        <taxon>Pterygota</taxon>
        <taxon>Neoptera</taxon>
        <taxon>Endopterygota</taxon>
        <taxon>Lepidoptera</taxon>
        <taxon>Glossata</taxon>
        <taxon>Ditrysia</taxon>
        <taxon>Tineoidea</taxon>
        <taxon>Psychidae</taxon>
        <taxon>Oiketicinae</taxon>
        <taxon>Eumeta</taxon>
    </lineage>
</organism>
<evidence type="ECO:0000313" key="6">
    <source>
        <dbReference type="EMBL" id="GBP69296.1"/>
    </source>
</evidence>
<dbReference type="PROSITE" id="PS00028">
    <property type="entry name" value="ZINC_FINGER_C2H2_1"/>
    <property type="match status" value="1"/>
</dbReference>
<evidence type="ECO:0000313" key="7">
    <source>
        <dbReference type="Proteomes" id="UP000299102"/>
    </source>
</evidence>
<dbReference type="InterPro" id="IPR013087">
    <property type="entry name" value="Znf_C2H2_type"/>
</dbReference>
<dbReference type="InterPro" id="IPR011011">
    <property type="entry name" value="Znf_FYVE_PHD"/>
</dbReference>
<feature type="domain" description="C2H2-type" evidence="2">
    <location>
        <begin position="36"/>
        <end position="57"/>
    </location>
</feature>
<feature type="compositionally biased region" description="Basic and acidic residues" evidence="1">
    <location>
        <begin position="130"/>
        <end position="140"/>
    </location>
</feature>
<protein>
    <recommendedName>
        <fullName evidence="2">C2H2-type domain-containing protein</fullName>
    </recommendedName>
</protein>
<keyword evidence="7" id="KW-1185">Reference proteome</keyword>
<sequence>MRFELGIRNRTKSRGALRGDSELTTVGAKSRVLYACFKCCAWFEDYETLLGHLYWRHGTESQQCPNCPLRKWQIGAHKCNVLPQQPNRFSSDTSSECSSESAASDSETSSSEKSDSSDSESSDCESDTEMADRESHPDNAPRETPWCYCGKNIEGETMIGCDAQTCSISFVTIVQISSLVLSATAQDDNALLLKKVLARITHRATEHPCTVNMNASLEFVRSATFVHLSDPSMVRFKHDTCCVQGDALNYWAITEPPSIHSFIHTYIHTYIGCRNHYSSLLRRRRHLSKSVHEERR</sequence>
<dbReference type="Proteomes" id="UP000299102">
    <property type="component" value="Unassembled WGS sequence"/>
</dbReference>
<name>A0A4C1Y1M9_EUMVA</name>